<proteinExistence type="predicted"/>
<dbReference type="Gene3D" id="3.30.160.20">
    <property type="match status" value="1"/>
</dbReference>
<gene>
    <name evidence="2" type="ORF">PACTADRAFT_29250</name>
</gene>
<dbReference type="GO" id="GO:0004045">
    <property type="term" value="F:peptidyl-tRNA hydrolase activity"/>
    <property type="evidence" value="ECO:0007669"/>
    <property type="project" value="TreeGrafter"/>
</dbReference>
<dbReference type="STRING" id="669874.A0A1E4U047"/>
<dbReference type="PANTHER" id="PTHR11075:SF54">
    <property type="entry name" value="LARGE RIBOSOMAL SUBUNIT PROTEIN ML62"/>
    <property type="match status" value="1"/>
</dbReference>
<sequence>RKQEISFAKNWLKKLDTNTIPRKLFDISFSRASGPGGQKVNKTSSKAIISLDQVTLEEQFPKFIPAIIYEQFIKSVEFKYFRPVNGGILIQSEDSRSRQENLENCFNKFITELKKIIKFEQDIDLDIKLKWENIEKRERLNKIKIKENRKVKKENRKKF</sequence>
<dbReference type="GO" id="GO:0016150">
    <property type="term" value="F:translation release factor activity, codon nonspecific"/>
    <property type="evidence" value="ECO:0007669"/>
    <property type="project" value="TreeGrafter"/>
</dbReference>
<accession>A0A1E4U047</accession>
<organism evidence="2 3">
    <name type="scientific">Pachysolen tannophilus NRRL Y-2460</name>
    <dbReference type="NCBI Taxonomy" id="669874"/>
    <lineage>
        <taxon>Eukaryota</taxon>
        <taxon>Fungi</taxon>
        <taxon>Dikarya</taxon>
        <taxon>Ascomycota</taxon>
        <taxon>Saccharomycotina</taxon>
        <taxon>Pichiomycetes</taxon>
        <taxon>Pachysolenaceae</taxon>
        <taxon>Pachysolen</taxon>
    </lineage>
</organism>
<dbReference type="Pfam" id="PF00472">
    <property type="entry name" value="RF-1"/>
    <property type="match status" value="1"/>
</dbReference>
<name>A0A1E4U047_PACTA</name>
<reference evidence="3" key="1">
    <citation type="submission" date="2016-05" db="EMBL/GenBank/DDBJ databases">
        <title>Comparative genomics of biotechnologically important yeasts.</title>
        <authorList>
            <consortium name="DOE Joint Genome Institute"/>
            <person name="Riley R."/>
            <person name="Haridas S."/>
            <person name="Wolfe K.H."/>
            <person name="Lopes M.R."/>
            <person name="Hittinger C.T."/>
            <person name="Goker M."/>
            <person name="Salamov A."/>
            <person name="Wisecaver J."/>
            <person name="Long T.M."/>
            <person name="Aerts A.L."/>
            <person name="Barry K."/>
            <person name="Choi C."/>
            <person name="Clum A."/>
            <person name="Coughlan A.Y."/>
            <person name="Deshpande S."/>
            <person name="Douglass A.P."/>
            <person name="Hanson S.J."/>
            <person name="Klenk H.-P."/>
            <person name="Labutti K."/>
            <person name="Lapidus A."/>
            <person name="Lindquist E."/>
            <person name="Lipzen A."/>
            <person name="Meier-Kolthoff J.P."/>
            <person name="Ohm R.A."/>
            <person name="Otillar R.P."/>
            <person name="Pangilinan J."/>
            <person name="Peng Y."/>
            <person name="Rokas A."/>
            <person name="Rosa C.A."/>
            <person name="Scheuner C."/>
            <person name="Sibirny A.A."/>
            <person name="Slot J.C."/>
            <person name="Stielow J.B."/>
            <person name="Sun H."/>
            <person name="Kurtzman C.P."/>
            <person name="Blackwell M."/>
            <person name="Grigoriev I.V."/>
            <person name="Jeffries T.W."/>
        </authorList>
    </citation>
    <scope>NUCLEOTIDE SEQUENCE [LARGE SCALE GENOMIC DNA]</scope>
    <source>
        <strain evidence="3">NRRL Y-2460</strain>
    </source>
</reference>
<dbReference type="PANTHER" id="PTHR11075">
    <property type="entry name" value="PEPTIDE CHAIN RELEASE FACTOR"/>
    <property type="match status" value="1"/>
</dbReference>
<dbReference type="SUPFAM" id="SSF110916">
    <property type="entry name" value="Peptidyl-tRNA hydrolase domain-like"/>
    <property type="match status" value="1"/>
</dbReference>
<evidence type="ECO:0000259" key="1">
    <source>
        <dbReference type="Pfam" id="PF00472"/>
    </source>
</evidence>
<dbReference type="AlphaFoldDB" id="A0A1E4U047"/>
<keyword evidence="3" id="KW-1185">Reference proteome</keyword>
<protein>
    <recommendedName>
        <fullName evidence="1">Prokaryotic-type class I peptide chain release factors domain-containing protein</fullName>
    </recommendedName>
</protein>
<feature type="non-terminal residue" evidence="2">
    <location>
        <position position="1"/>
    </location>
</feature>
<evidence type="ECO:0000313" key="2">
    <source>
        <dbReference type="EMBL" id="ODV97298.1"/>
    </source>
</evidence>
<dbReference type="EMBL" id="KV454012">
    <property type="protein sequence ID" value="ODV97298.1"/>
    <property type="molecule type" value="Genomic_DNA"/>
</dbReference>
<dbReference type="Proteomes" id="UP000094236">
    <property type="component" value="Unassembled WGS sequence"/>
</dbReference>
<dbReference type="InterPro" id="IPR052104">
    <property type="entry name" value="Mito_Release_Factor_mL62"/>
</dbReference>
<feature type="domain" description="Prokaryotic-type class I peptide chain release factors" evidence="1">
    <location>
        <begin position="19"/>
        <end position="144"/>
    </location>
</feature>
<dbReference type="GO" id="GO:0005762">
    <property type="term" value="C:mitochondrial large ribosomal subunit"/>
    <property type="evidence" value="ECO:0007669"/>
    <property type="project" value="TreeGrafter"/>
</dbReference>
<dbReference type="InterPro" id="IPR000352">
    <property type="entry name" value="Pep_chain_release_fac_I"/>
</dbReference>
<dbReference type="GO" id="GO:0070126">
    <property type="term" value="P:mitochondrial translational termination"/>
    <property type="evidence" value="ECO:0007669"/>
    <property type="project" value="TreeGrafter"/>
</dbReference>
<feature type="non-terminal residue" evidence="2">
    <location>
        <position position="159"/>
    </location>
</feature>
<evidence type="ECO:0000313" key="3">
    <source>
        <dbReference type="Proteomes" id="UP000094236"/>
    </source>
</evidence>
<dbReference type="OrthoDB" id="270639at2759"/>